<evidence type="ECO:0000256" key="4">
    <source>
        <dbReference type="ARBA" id="ARBA00023242"/>
    </source>
</evidence>
<dbReference type="PANTHER" id="PTHR47784:SF7">
    <property type="entry name" value="ZN(II)2CYS6 TRANSCRIPTION FACTOR (EUROFUNG)"/>
    <property type="match status" value="1"/>
</dbReference>
<feature type="domain" description="Zn(2)-C6 fungal-type" evidence="6">
    <location>
        <begin position="26"/>
        <end position="56"/>
    </location>
</feature>
<proteinExistence type="predicted"/>
<dbReference type="RefSeq" id="XP_070883269.1">
    <property type="nucleotide sequence ID" value="XM_071029910.1"/>
</dbReference>
<keyword evidence="1" id="KW-0805">Transcription regulation</keyword>
<evidence type="ECO:0000256" key="2">
    <source>
        <dbReference type="ARBA" id="ARBA00023125"/>
    </source>
</evidence>
<dbReference type="InterPro" id="IPR053157">
    <property type="entry name" value="Sterol_Uptake_Regulator"/>
</dbReference>
<accession>A0ABR4LIF2</accession>
<keyword evidence="8" id="KW-1185">Reference proteome</keyword>
<dbReference type="InterPro" id="IPR001138">
    <property type="entry name" value="Zn2Cys6_DnaBD"/>
</dbReference>
<gene>
    <name evidence="7" type="ORF">BJX67DRAFT_361713</name>
</gene>
<keyword evidence="3" id="KW-0804">Transcription</keyword>
<dbReference type="Gene3D" id="4.10.240.10">
    <property type="entry name" value="Zn(2)-C6 fungal-type DNA-binding domain"/>
    <property type="match status" value="1"/>
</dbReference>
<dbReference type="PROSITE" id="PS50048">
    <property type="entry name" value="ZN2_CY6_FUNGAL_2"/>
    <property type="match status" value="1"/>
</dbReference>
<comment type="caution">
    <text evidence="7">The sequence shown here is derived from an EMBL/GenBank/DDBJ whole genome shotgun (WGS) entry which is preliminary data.</text>
</comment>
<dbReference type="InterPro" id="IPR036864">
    <property type="entry name" value="Zn2-C6_fun-type_DNA-bd_sf"/>
</dbReference>
<keyword evidence="4" id="KW-0539">Nucleus</keyword>
<evidence type="ECO:0000259" key="6">
    <source>
        <dbReference type="PROSITE" id="PS50048"/>
    </source>
</evidence>
<dbReference type="EMBL" id="JBFXLQ010000042">
    <property type="protein sequence ID" value="KAL2864290.1"/>
    <property type="molecule type" value="Genomic_DNA"/>
</dbReference>
<dbReference type="SUPFAM" id="SSF57701">
    <property type="entry name" value="Zn2/Cys6 DNA-binding domain"/>
    <property type="match status" value="1"/>
</dbReference>
<evidence type="ECO:0000313" key="8">
    <source>
        <dbReference type="Proteomes" id="UP001610432"/>
    </source>
</evidence>
<protein>
    <recommendedName>
        <fullName evidence="6">Zn(2)-C6 fungal-type domain-containing protein</fullName>
    </recommendedName>
</protein>
<dbReference type="PANTHER" id="PTHR47784">
    <property type="entry name" value="STEROL UPTAKE CONTROL PROTEIN 2"/>
    <property type="match status" value="1"/>
</dbReference>
<feature type="region of interest" description="Disordered" evidence="5">
    <location>
        <begin position="1"/>
        <end position="20"/>
    </location>
</feature>
<organism evidence="7 8">
    <name type="scientific">Aspergillus lucknowensis</name>
    <dbReference type="NCBI Taxonomy" id="176173"/>
    <lineage>
        <taxon>Eukaryota</taxon>
        <taxon>Fungi</taxon>
        <taxon>Dikarya</taxon>
        <taxon>Ascomycota</taxon>
        <taxon>Pezizomycotina</taxon>
        <taxon>Eurotiomycetes</taxon>
        <taxon>Eurotiomycetidae</taxon>
        <taxon>Eurotiales</taxon>
        <taxon>Aspergillaceae</taxon>
        <taxon>Aspergillus</taxon>
        <taxon>Aspergillus subgen. Nidulantes</taxon>
    </lineage>
</organism>
<feature type="compositionally biased region" description="Low complexity" evidence="5">
    <location>
        <begin position="1"/>
        <end position="10"/>
    </location>
</feature>
<dbReference type="Pfam" id="PF11951">
    <property type="entry name" value="Fungal_trans_2"/>
    <property type="match status" value="1"/>
</dbReference>
<dbReference type="InterPro" id="IPR021858">
    <property type="entry name" value="Fun_TF"/>
</dbReference>
<name>A0ABR4LIF2_9EURO</name>
<dbReference type="SMART" id="SM00066">
    <property type="entry name" value="GAL4"/>
    <property type="match status" value="1"/>
</dbReference>
<evidence type="ECO:0000313" key="7">
    <source>
        <dbReference type="EMBL" id="KAL2864290.1"/>
    </source>
</evidence>
<keyword evidence="2" id="KW-0238">DNA-binding</keyword>
<reference evidence="7 8" key="1">
    <citation type="submission" date="2024-07" db="EMBL/GenBank/DDBJ databases">
        <title>Section-level genome sequencing and comparative genomics of Aspergillus sections Usti and Cavernicolus.</title>
        <authorList>
            <consortium name="Lawrence Berkeley National Laboratory"/>
            <person name="Nybo J.L."/>
            <person name="Vesth T.C."/>
            <person name="Theobald S."/>
            <person name="Frisvad J.C."/>
            <person name="Larsen T.O."/>
            <person name="Kjaerboelling I."/>
            <person name="Rothschild-Mancinelli K."/>
            <person name="Lyhne E.K."/>
            <person name="Kogle M.E."/>
            <person name="Barry K."/>
            <person name="Clum A."/>
            <person name="Na H."/>
            <person name="Ledsgaard L."/>
            <person name="Lin J."/>
            <person name="Lipzen A."/>
            <person name="Kuo A."/>
            <person name="Riley R."/>
            <person name="Mondo S."/>
            <person name="Labutti K."/>
            <person name="Haridas S."/>
            <person name="Pangalinan J."/>
            <person name="Salamov A.A."/>
            <person name="Simmons B.A."/>
            <person name="Magnuson J.K."/>
            <person name="Chen J."/>
            <person name="Drula E."/>
            <person name="Henrissat B."/>
            <person name="Wiebenga A."/>
            <person name="Lubbers R.J."/>
            <person name="Gomes A.C."/>
            <person name="Macurrencykelacurrency M.R."/>
            <person name="Stajich J."/>
            <person name="Grigoriev I.V."/>
            <person name="Mortensen U.H."/>
            <person name="De Vries R.P."/>
            <person name="Baker S.E."/>
            <person name="Andersen M.R."/>
        </authorList>
    </citation>
    <scope>NUCLEOTIDE SEQUENCE [LARGE SCALE GENOMIC DNA]</scope>
    <source>
        <strain evidence="7 8">CBS 449.75</strain>
    </source>
</reference>
<dbReference type="PROSITE" id="PS00463">
    <property type="entry name" value="ZN2_CY6_FUNGAL_1"/>
    <property type="match status" value="1"/>
</dbReference>
<dbReference type="Pfam" id="PF00172">
    <property type="entry name" value="Zn_clus"/>
    <property type="match status" value="1"/>
</dbReference>
<evidence type="ECO:0000256" key="3">
    <source>
        <dbReference type="ARBA" id="ARBA00023163"/>
    </source>
</evidence>
<evidence type="ECO:0000256" key="1">
    <source>
        <dbReference type="ARBA" id="ARBA00023015"/>
    </source>
</evidence>
<dbReference type="CDD" id="cd00067">
    <property type="entry name" value="GAL4"/>
    <property type="match status" value="1"/>
</dbReference>
<evidence type="ECO:0000256" key="5">
    <source>
        <dbReference type="SAM" id="MobiDB-lite"/>
    </source>
</evidence>
<dbReference type="Proteomes" id="UP001610432">
    <property type="component" value="Unassembled WGS sequence"/>
</dbReference>
<dbReference type="GeneID" id="98144982"/>
<sequence>MSSSLSASESSRLKRRKRQHTKSRGGCLRCKSRRIKCQETKPACANCMCKDLECVYRVLDGETLPSSAVGSVAQDASTPPSIPQALSLAQFTADDLQFFQHFLVAARPHLPFGNERQWRADIPAFAHHCPHLMHGILSLGATHYSLITPMGSRYFPSAIAHRGKALRYLNTALEKGRDATTLEIDGILATCYTLCFQAQHMDDGIVDFAVTVRGCGMVTDWILGDGRVSNVFHQIQTTEQVIALVTSWLPPGPFPVKDQATVEASLTNLALLEPLLQTPAQSNFLDALWRAYAALQTSPREAFSALTDIYSVWNKMENIEFLVFVAPRNYVCRALFLHYIAIDIFMQPLFLEINKHSRIMFASAHFIRYKWADTICQGLPLRLQRLVQGQADLIAADLEAVLKTGCRAPRWAPKLAFLEDWRSRRYMRECNLHQIHGG</sequence>